<organism evidence="1 2">
    <name type="scientific">Vermiconidia calcicola</name>
    <dbReference type="NCBI Taxonomy" id="1690605"/>
    <lineage>
        <taxon>Eukaryota</taxon>
        <taxon>Fungi</taxon>
        <taxon>Dikarya</taxon>
        <taxon>Ascomycota</taxon>
        <taxon>Pezizomycotina</taxon>
        <taxon>Dothideomycetes</taxon>
        <taxon>Dothideomycetidae</taxon>
        <taxon>Mycosphaerellales</taxon>
        <taxon>Extremaceae</taxon>
        <taxon>Vermiconidia</taxon>
    </lineage>
</organism>
<evidence type="ECO:0000313" key="2">
    <source>
        <dbReference type="Proteomes" id="UP001281147"/>
    </source>
</evidence>
<gene>
    <name evidence="1" type="ORF">LTR37_008551</name>
</gene>
<name>A0ACC3NBX1_9PEZI</name>
<accession>A0ACC3NBX1</accession>
<sequence>MPANGAAAAAPTTPSSGTHPSRFFADAANVGDKIYHSLPKNIWFQRCLFITQTFAIPLAYYFRPLCTAFALFWLVYRASQVLNKPLDELSSLLGFDIPSTPLIDLAGVKADGAILHWSLPEKPRQKSSLKYAIHLNGVVVGTVPVQESAVTITGLQSASFYVARVALSNNNEFSSKSPPIRFRTKHASSGDYFVTTHDGHETDPDGAQELLPRVRPFRGLKDITPASPISAPMAREGSSGLTPRRNVAGRRPSPAVLGLDNKHDPQPEDGEPPEGAETIQQLTDKLNAIRRETDEAEKQAKEEEEEELRQKEELTRERDELKAEVNEKEKTSRNLKREVNTLERQNTAAQNERAKQERLLQQKTQDRQKLKDDMIRWEREAEEMKAVVERIRQDKEKHLEQAAQEKEILRARHTEETTKLRALDDEVKEKTSEIKKLERALKNNSPNSSDPEPNLVQQLQIDAEDERNWQMHKRALQQQYAVAFSKIEDAKRFHNEQLRYLESLRAERRRQEEMQQYNSPPPMHERPIRRGDSQRSRHAPSRHSASDSPRLATFPSAQSPFTSNMNPGPSAFNSAPFLNIQNGMTLQNPTDHVGMSEEDKEKMTGGAMMSPGAGAELLPADLFSGDGDHRMKTEHVQPLPGLGSLPGLPGLPGASPSSTMQQDHPGPGPASPASASSRSPSVFASPQASQHNLHIGSPENVIDADRRSIRSTRSNRATSGGTSSRFSGMFGIKQRNKAMSDEGPPLGKANSMPRQDQGLPGLDAATRKRNSSISGTVFGGPIEPGNLDGSSEAQPTAAAAPGRRAFGLFSREKSGGWPSSFAQFGRRPTSPRPGSTHSNELPRPSFDSSRWGVDAWPSGDATGGARNSPLAFGQGWNVPPSSSSSQQQPRMYGSRHPSRRPSVQYGASGPPEDIMEDDDDPDALDPDERPNLAPIGTKPPPGSTSSKKAETAAAKLNPNAKDFKSFFSSMKFGGKDKGTKEGSADRNDGATPVPSSSGTPNLTLSGAEEEESPPQSRKSRDTRSVTGSSLAESGRNSNELMRTTSYSNSDALAPSPSLTGSSKETFMQKISRKSSSGKFALPNFKREKSRLDAMTPGDDDEQDEMSLSVGSMKEPRESKEGNRSSRSWSSVLKLGGKKKGGETPSLSGISLATDETAEDGEEDTDEEDGRPQQQQQQQQQMGHS</sequence>
<proteinExistence type="predicted"/>
<protein>
    <submittedName>
        <fullName evidence="1">Uncharacterized protein</fullName>
    </submittedName>
</protein>
<dbReference type="EMBL" id="JAUTXU010000063">
    <property type="protein sequence ID" value="KAK3713359.1"/>
    <property type="molecule type" value="Genomic_DNA"/>
</dbReference>
<reference evidence="1" key="1">
    <citation type="submission" date="2023-07" db="EMBL/GenBank/DDBJ databases">
        <title>Black Yeasts Isolated from many extreme environments.</title>
        <authorList>
            <person name="Coleine C."/>
            <person name="Stajich J.E."/>
            <person name="Selbmann L."/>
        </authorList>
    </citation>
    <scope>NUCLEOTIDE SEQUENCE</scope>
    <source>
        <strain evidence="1">CCFEE 5714</strain>
    </source>
</reference>
<keyword evidence="2" id="KW-1185">Reference proteome</keyword>
<comment type="caution">
    <text evidence="1">The sequence shown here is derived from an EMBL/GenBank/DDBJ whole genome shotgun (WGS) entry which is preliminary data.</text>
</comment>
<dbReference type="Proteomes" id="UP001281147">
    <property type="component" value="Unassembled WGS sequence"/>
</dbReference>
<evidence type="ECO:0000313" key="1">
    <source>
        <dbReference type="EMBL" id="KAK3713359.1"/>
    </source>
</evidence>